<name>A0A0R3Q542_9BILA</name>
<protein>
    <submittedName>
        <fullName evidence="1 3">Uncharacterized protein</fullName>
    </submittedName>
</protein>
<dbReference type="AlphaFoldDB" id="A0A0R3Q542"/>
<dbReference type="WBParaSite" id="BTMF_0000143201-mRNA-1">
    <property type="protein sequence ID" value="BTMF_0000143201-mRNA-1"/>
    <property type="gene ID" value="BTMF_0000143201"/>
</dbReference>
<evidence type="ECO:0000313" key="1">
    <source>
        <dbReference type="EMBL" id="VDO08590.1"/>
    </source>
</evidence>
<evidence type="ECO:0000313" key="3">
    <source>
        <dbReference type="WBParaSite" id="BTMF_0000143201-mRNA-1"/>
    </source>
</evidence>
<evidence type="ECO:0000313" key="2">
    <source>
        <dbReference type="Proteomes" id="UP000280834"/>
    </source>
</evidence>
<sequence>MLSSRIQTACIEHDTATNNSESTSMSCLNNEYVTDGRNHLISH</sequence>
<reference evidence="1 2" key="2">
    <citation type="submission" date="2018-11" db="EMBL/GenBank/DDBJ databases">
        <authorList>
            <consortium name="Pathogen Informatics"/>
        </authorList>
    </citation>
    <scope>NUCLEOTIDE SEQUENCE [LARGE SCALE GENOMIC DNA]</scope>
</reference>
<organism evidence="3">
    <name type="scientific">Brugia timori</name>
    <dbReference type="NCBI Taxonomy" id="42155"/>
    <lineage>
        <taxon>Eukaryota</taxon>
        <taxon>Metazoa</taxon>
        <taxon>Ecdysozoa</taxon>
        <taxon>Nematoda</taxon>
        <taxon>Chromadorea</taxon>
        <taxon>Rhabditida</taxon>
        <taxon>Spirurina</taxon>
        <taxon>Spiruromorpha</taxon>
        <taxon>Filarioidea</taxon>
        <taxon>Onchocercidae</taxon>
        <taxon>Brugia</taxon>
    </lineage>
</organism>
<proteinExistence type="predicted"/>
<keyword evidence="2" id="KW-1185">Reference proteome</keyword>
<dbReference type="Proteomes" id="UP000280834">
    <property type="component" value="Unassembled WGS sequence"/>
</dbReference>
<reference evidence="3" key="1">
    <citation type="submission" date="2017-02" db="UniProtKB">
        <authorList>
            <consortium name="WormBaseParasite"/>
        </authorList>
    </citation>
    <scope>IDENTIFICATION</scope>
</reference>
<accession>A0A0R3Q542</accession>
<dbReference type="EMBL" id="UZAG01000488">
    <property type="protein sequence ID" value="VDO08590.1"/>
    <property type="molecule type" value="Genomic_DNA"/>
</dbReference>
<gene>
    <name evidence="1" type="ORF">BTMF_LOCUS774</name>
</gene>